<dbReference type="Pfam" id="PF04264">
    <property type="entry name" value="YceI"/>
    <property type="match status" value="1"/>
</dbReference>
<dbReference type="EMBL" id="CP052909">
    <property type="protein sequence ID" value="QNJ98753.1"/>
    <property type="molecule type" value="Genomic_DNA"/>
</dbReference>
<sequence length="176" mass="20072">MITGLAGYTQQQKTYQLKPQQSVINWTGSYTFLFSGHKGTVKFKEGTLFSNDGNITGGSFLIDMTTISNEEYLAGIGPVQHIRNPDFFDVNKFPEAKLVITSVQFFPRENRHKFLADLTIKGITKPIEFWPEIDEANNRINTKLKIDRTRWGITYNNKLKNDAISDAIAFDIVLQF</sequence>
<dbReference type="InterPro" id="IPR007372">
    <property type="entry name" value="Lipid/polyisoprenoid-bd_YceI"/>
</dbReference>
<dbReference type="SMART" id="SM00867">
    <property type="entry name" value="YceI"/>
    <property type="match status" value="1"/>
</dbReference>
<evidence type="ECO:0000313" key="3">
    <source>
        <dbReference type="Proteomes" id="UP000515514"/>
    </source>
</evidence>
<evidence type="ECO:0000259" key="1">
    <source>
        <dbReference type="SMART" id="SM00867"/>
    </source>
</evidence>
<organism evidence="2 3">
    <name type="scientific">Constantimarinum furrinae</name>
    <dbReference type="NCBI Taxonomy" id="2562285"/>
    <lineage>
        <taxon>Bacteria</taxon>
        <taxon>Pseudomonadati</taxon>
        <taxon>Bacteroidota</taxon>
        <taxon>Flavobacteriia</taxon>
        <taxon>Flavobacteriales</taxon>
        <taxon>Flavobacteriaceae</taxon>
        <taxon>Altibacter/Constantimarinum group</taxon>
        <taxon>Constantimarinum</taxon>
    </lineage>
</organism>
<protein>
    <recommendedName>
        <fullName evidence="1">Lipid/polyisoprenoid-binding YceI-like domain-containing protein</fullName>
    </recommendedName>
</protein>
<gene>
    <name evidence="2" type="ORF">ALE3EI_2208</name>
</gene>
<accession>A0A7G8PWN7</accession>
<dbReference type="KEGG" id="alti:ALE3EI_2208"/>
<evidence type="ECO:0000313" key="2">
    <source>
        <dbReference type="EMBL" id="QNJ98753.1"/>
    </source>
</evidence>
<keyword evidence="3" id="KW-1185">Reference proteome</keyword>
<name>A0A7G8PWN7_9FLAO</name>
<dbReference type="InterPro" id="IPR036761">
    <property type="entry name" value="TTHA0802/YceI-like_sf"/>
</dbReference>
<dbReference type="SUPFAM" id="SSF101874">
    <property type="entry name" value="YceI-like"/>
    <property type="match status" value="1"/>
</dbReference>
<reference evidence="2 3" key="1">
    <citation type="submission" date="2020-04" db="EMBL/GenBank/DDBJ databases">
        <title>Genome sequence of Altibacter aquimarinus strain ALE3EI.</title>
        <authorList>
            <person name="Oh H.-M."/>
            <person name="Jang D."/>
        </authorList>
    </citation>
    <scope>NUCLEOTIDE SEQUENCE [LARGE SCALE GENOMIC DNA]</scope>
    <source>
        <strain evidence="2 3">ALE3EI</strain>
    </source>
</reference>
<proteinExistence type="predicted"/>
<dbReference type="Gene3D" id="2.40.128.110">
    <property type="entry name" value="Lipid/polyisoprenoid-binding, YceI-like"/>
    <property type="match status" value="1"/>
</dbReference>
<dbReference type="PANTHER" id="PTHR34406">
    <property type="entry name" value="PROTEIN YCEI"/>
    <property type="match status" value="1"/>
</dbReference>
<dbReference type="PANTHER" id="PTHR34406:SF1">
    <property type="entry name" value="PROTEIN YCEI"/>
    <property type="match status" value="1"/>
</dbReference>
<dbReference type="AlphaFoldDB" id="A0A7G8PWN7"/>
<dbReference type="Proteomes" id="UP000515514">
    <property type="component" value="Chromosome"/>
</dbReference>
<feature type="domain" description="Lipid/polyisoprenoid-binding YceI-like" evidence="1">
    <location>
        <begin position="14"/>
        <end position="175"/>
    </location>
</feature>